<proteinExistence type="predicted"/>
<organism evidence="2 3">
    <name type="scientific">Pleuronectes platessa</name>
    <name type="common">European plaice</name>
    <dbReference type="NCBI Taxonomy" id="8262"/>
    <lineage>
        <taxon>Eukaryota</taxon>
        <taxon>Metazoa</taxon>
        <taxon>Chordata</taxon>
        <taxon>Craniata</taxon>
        <taxon>Vertebrata</taxon>
        <taxon>Euteleostomi</taxon>
        <taxon>Actinopterygii</taxon>
        <taxon>Neopterygii</taxon>
        <taxon>Teleostei</taxon>
        <taxon>Neoteleostei</taxon>
        <taxon>Acanthomorphata</taxon>
        <taxon>Carangaria</taxon>
        <taxon>Pleuronectiformes</taxon>
        <taxon>Pleuronectoidei</taxon>
        <taxon>Pleuronectidae</taxon>
        <taxon>Pleuronectes</taxon>
    </lineage>
</organism>
<protein>
    <submittedName>
        <fullName evidence="2">Uncharacterized protein</fullName>
    </submittedName>
</protein>
<evidence type="ECO:0000256" key="1">
    <source>
        <dbReference type="SAM" id="MobiDB-lite"/>
    </source>
</evidence>
<evidence type="ECO:0000313" key="3">
    <source>
        <dbReference type="Proteomes" id="UP001153269"/>
    </source>
</evidence>
<feature type="region of interest" description="Disordered" evidence="1">
    <location>
        <begin position="84"/>
        <end position="123"/>
    </location>
</feature>
<accession>A0A9N7UVK0</accession>
<sequence>MRRVAIPKGYVIVDQEQLKLFVDELNNEKLEDGGFLLNVTQAVLYVNVSEEKDDIRLWKHDFVLQYLPDLLIKSSADVCLVLDQPPQQGGDAQSDVRSWPPTADGWKMRHRSHHSADIKGVLS</sequence>
<comment type="caution">
    <text evidence="2">The sequence shown here is derived from an EMBL/GenBank/DDBJ whole genome shotgun (WGS) entry which is preliminary data.</text>
</comment>
<dbReference type="AlphaFoldDB" id="A0A9N7UVK0"/>
<name>A0A9N7UVK0_PLEPL</name>
<evidence type="ECO:0000313" key="2">
    <source>
        <dbReference type="EMBL" id="CAB1437516.1"/>
    </source>
</evidence>
<keyword evidence="3" id="KW-1185">Reference proteome</keyword>
<dbReference type="EMBL" id="CADEAL010002035">
    <property type="protein sequence ID" value="CAB1437516.1"/>
    <property type="molecule type" value="Genomic_DNA"/>
</dbReference>
<dbReference type="Proteomes" id="UP001153269">
    <property type="component" value="Unassembled WGS sequence"/>
</dbReference>
<gene>
    <name evidence="2" type="ORF">PLEPLA_LOCUS25485</name>
</gene>
<reference evidence="2" key="1">
    <citation type="submission" date="2020-03" db="EMBL/GenBank/DDBJ databases">
        <authorList>
            <person name="Weist P."/>
        </authorList>
    </citation>
    <scope>NUCLEOTIDE SEQUENCE</scope>
</reference>